<feature type="transmembrane region" description="Helical" evidence="7">
    <location>
        <begin position="12"/>
        <end position="30"/>
    </location>
</feature>
<feature type="transmembrane region" description="Helical" evidence="7">
    <location>
        <begin position="68"/>
        <end position="93"/>
    </location>
</feature>
<keyword evidence="2 7" id="KW-0813">Transport</keyword>
<comment type="subcellular location">
    <subcellularLocation>
        <location evidence="1 7">Cell membrane</location>
        <topology evidence="1 7">Multi-pass membrane protein</topology>
    </subcellularLocation>
</comment>
<accession>A0A6N2XTR4</accession>
<dbReference type="EMBL" id="CACRTF010000032">
    <property type="protein sequence ID" value="VYT57423.1"/>
    <property type="molecule type" value="Genomic_DNA"/>
</dbReference>
<comment type="similarity">
    <text evidence="7">Belongs to the binding-protein-dependent transport system permease family.</text>
</comment>
<feature type="transmembrane region" description="Helical" evidence="7">
    <location>
        <begin position="258"/>
        <end position="282"/>
    </location>
</feature>
<keyword evidence="4 7" id="KW-0812">Transmembrane</keyword>
<feature type="transmembrane region" description="Helical" evidence="7">
    <location>
        <begin position="198"/>
        <end position="219"/>
    </location>
</feature>
<proteinExistence type="inferred from homology"/>
<protein>
    <submittedName>
        <fullName evidence="9">Lactose transport system permease protein LacF</fullName>
    </submittedName>
</protein>
<evidence type="ECO:0000256" key="3">
    <source>
        <dbReference type="ARBA" id="ARBA00022475"/>
    </source>
</evidence>
<dbReference type="PANTHER" id="PTHR43227">
    <property type="entry name" value="BLL4140 PROTEIN"/>
    <property type="match status" value="1"/>
</dbReference>
<feature type="transmembrane region" description="Helical" evidence="7">
    <location>
        <begin position="152"/>
        <end position="177"/>
    </location>
</feature>
<feature type="transmembrane region" description="Helical" evidence="7">
    <location>
        <begin position="105"/>
        <end position="122"/>
    </location>
</feature>
<evidence type="ECO:0000259" key="8">
    <source>
        <dbReference type="PROSITE" id="PS50928"/>
    </source>
</evidence>
<evidence type="ECO:0000313" key="9">
    <source>
        <dbReference type="EMBL" id="VYT57423.1"/>
    </source>
</evidence>
<dbReference type="PANTHER" id="PTHR43227:SF11">
    <property type="entry name" value="BLL4140 PROTEIN"/>
    <property type="match status" value="1"/>
</dbReference>
<dbReference type="InterPro" id="IPR050809">
    <property type="entry name" value="UgpAE/MalFG_permease"/>
</dbReference>
<dbReference type="InterPro" id="IPR000515">
    <property type="entry name" value="MetI-like"/>
</dbReference>
<feature type="domain" description="ABC transmembrane type-1" evidence="8">
    <location>
        <begin position="68"/>
        <end position="279"/>
    </location>
</feature>
<keyword evidence="3" id="KW-1003">Cell membrane</keyword>
<dbReference type="Pfam" id="PF00528">
    <property type="entry name" value="BPD_transp_1"/>
    <property type="match status" value="1"/>
</dbReference>
<dbReference type="GO" id="GO:0005886">
    <property type="term" value="C:plasma membrane"/>
    <property type="evidence" value="ECO:0007669"/>
    <property type="project" value="UniProtKB-SubCell"/>
</dbReference>
<dbReference type="CDD" id="cd06261">
    <property type="entry name" value="TM_PBP2"/>
    <property type="match status" value="1"/>
</dbReference>
<evidence type="ECO:0000256" key="6">
    <source>
        <dbReference type="ARBA" id="ARBA00023136"/>
    </source>
</evidence>
<evidence type="ECO:0000256" key="7">
    <source>
        <dbReference type="RuleBase" id="RU363032"/>
    </source>
</evidence>
<keyword evidence="5 7" id="KW-1133">Transmembrane helix</keyword>
<keyword evidence="6 7" id="KW-0472">Membrane</keyword>
<dbReference type="GO" id="GO:0055085">
    <property type="term" value="P:transmembrane transport"/>
    <property type="evidence" value="ECO:0007669"/>
    <property type="project" value="InterPro"/>
</dbReference>
<evidence type="ECO:0000256" key="1">
    <source>
        <dbReference type="ARBA" id="ARBA00004651"/>
    </source>
</evidence>
<sequence>MTRRKYDINFWIFVIPMCVFFVMINVIPFLEGIALSLQKWNGVSAHTEFVGLSNYIDLFQDKSFFKSFQFTLLFVLSSVLLVNALGFGLALAVEHVFKLRNALRTVFFLPQLIGGLVIGYIWKFIFTRVFLQIGESVNIGILQTNWFSSKTLAFLALLIVFVWQYSGYLMVIYIAALQGVPEEVVEASKIDGARPMQTLLNVTMPMIAHSFTICLFLAISTAFKVYDLNVALTNGTPFNSTESLTLHIYREAFEYSRYGYGAAQGVVFSVIIGAVTLLQMWVMKKREVEL</sequence>
<organism evidence="9">
    <name type="scientific">Enterocloster bolteae</name>
    <dbReference type="NCBI Taxonomy" id="208479"/>
    <lineage>
        <taxon>Bacteria</taxon>
        <taxon>Bacillati</taxon>
        <taxon>Bacillota</taxon>
        <taxon>Clostridia</taxon>
        <taxon>Lachnospirales</taxon>
        <taxon>Lachnospiraceae</taxon>
        <taxon>Enterocloster</taxon>
    </lineage>
</organism>
<evidence type="ECO:0000256" key="4">
    <source>
        <dbReference type="ARBA" id="ARBA00022692"/>
    </source>
</evidence>
<dbReference type="RefSeq" id="WP_002573842.1">
    <property type="nucleotide sequence ID" value="NZ_BAABXO010000001.1"/>
</dbReference>
<dbReference type="InterPro" id="IPR035906">
    <property type="entry name" value="MetI-like_sf"/>
</dbReference>
<evidence type="ECO:0000256" key="2">
    <source>
        <dbReference type="ARBA" id="ARBA00022448"/>
    </source>
</evidence>
<reference evidence="9" key="1">
    <citation type="submission" date="2019-11" db="EMBL/GenBank/DDBJ databases">
        <authorList>
            <person name="Feng L."/>
        </authorList>
    </citation>
    <scope>NUCLEOTIDE SEQUENCE</scope>
    <source>
        <strain evidence="9">CbolteaeLFYP116</strain>
    </source>
</reference>
<gene>
    <name evidence="9" type="primary">lacF_2</name>
    <name evidence="9" type="ORF">CBLFYP116_00485</name>
</gene>
<dbReference type="SUPFAM" id="SSF161098">
    <property type="entry name" value="MetI-like"/>
    <property type="match status" value="1"/>
</dbReference>
<evidence type="ECO:0000256" key="5">
    <source>
        <dbReference type="ARBA" id="ARBA00022989"/>
    </source>
</evidence>
<dbReference type="GeneID" id="23111276"/>
<dbReference type="PROSITE" id="PS50928">
    <property type="entry name" value="ABC_TM1"/>
    <property type="match status" value="1"/>
</dbReference>
<dbReference type="AlphaFoldDB" id="A0A6N2XTR4"/>
<name>A0A6N2XTR4_9FIRM</name>
<dbReference type="Gene3D" id="1.10.3720.10">
    <property type="entry name" value="MetI-like"/>
    <property type="match status" value="1"/>
</dbReference>